<evidence type="ECO:0000256" key="1">
    <source>
        <dbReference type="ARBA" id="ARBA00004141"/>
    </source>
</evidence>
<keyword evidence="8" id="KW-1185">Reference proteome</keyword>
<comment type="subcellular location">
    <subcellularLocation>
        <location evidence="1">Membrane</location>
        <topology evidence="1">Multi-pass membrane protein</topology>
    </subcellularLocation>
</comment>
<evidence type="ECO:0000256" key="2">
    <source>
        <dbReference type="ARBA" id="ARBA00005944"/>
    </source>
</evidence>
<keyword evidence="4 7" id="KW-0812">Transmembrane</keyword>
<proteinExistence type="inferred from homology"/>
<dbReference type="GO" id="GO:0016020">
    <property type="term" value="C:membrane"/>
    <property type="evidence" value="ECO:0007669"/>
    <property type="project" value="UniProtKB-SubCell"/>
</dbReference>
<feature type="transmembrane region" description="Helical" evidence="7">
    <location>
        <begin position="159"/>
        <end position="177"/>
    </location>
</feature>
<dbReference type="GO" id="GO:0005254">
    <property type="term" value="F:chloride channel activity"/>
    <property type="evidence" value="ECO:0007669"/>
    <property type="project" value="TreeGrafter"/>
</dbReference>
<reference evidence="9" key="1">
    <citation type="submission" date="2022-11" db="UniProtKB">
        <authorList>
            <consortium name="WormBaseParasite"/>
        </authorList>
    </citation>
    <scope>IDENTIFICATION</scope>
</reference>
<dbReference type="Proteomes" id="UP000887574">
    <property type="component" value="Unplaced"/>
</dbReference>
<evidence type="ECO:0000313" key="8">
    <source>
        <dbReference type="Proteomes" id="UP000887574"/>
    </source>
</evidence>
<evidence type="ECO:0000313" key="9">
    <source>
        <dbReference type="WBParaSite" id="jg8483"/>
    </source>
</evidence>
<protein>
    <recommendedName>
        <fullName evidence="3">Chloride channel CLIC-like protein 1</fullName>
    </recommendedName>
</protein>
<feature type="transmembrane region" description="Helical" evidence="7">
    <location>
        <begin position="130"/>
        <end position="153"/>
    </location>
</feature>
<evidence type="ECO:0000256" key="3">
    <source>
        <dbReference type="ARBA" id="ARBA00015571"/>
    </source>
</evidence>
<organism evidence="8 9">
    <name type="scientific">Ditylenchus dipsaci</name>
    <dbReference type="NCBI Taxonomy" id="166011"/>
    <lineage>
        <taxon>Eukaryota</taxon>
        <taxon>Metazoa</taxon>
        <taxon>Ecdysozoa</taxon>
        <taxon>Nematoda</taxon>
        <taxon>Chromadorea</taxon>
        <taxon>Rhabditida</taxon>
        <taxon>Tylenchina</taxon>
        <taxon>Tylenchomorpha</taxon>
        <taxon>Sphaerularioidea</taxon>
        <taxon>Anguinidae</taxon>
        <taxon>Anguininae</taxon>
        <taxon>Ditylenchus</taxon>
    </lineage>
</organism>
<keyword evidence="5 7" id="KW-1133">Transmembrane helix</keyword>
<dbReference type="InterPro" id="IPR009231">
    <property type="entry name" value="Chloride_chnl_CLIC-like"/>
</dbReference>
<dbReference type="GO" id="GO:0005783">
    <property type="term" value="C:endoplasmic reticulum"/>
    <property type="evidence" value="ECO:0007669"/>
    <property type="project" value="TreeGrafter"/>
</dbReference>
<dbReference type="AlphaFoldDB" id="A0A915ER74"/>
<evidence type="ECO:0000256" key="4">
    <source>
        <dbReference type="ARBA" id="ARBA00022692"/>
    </source>
</evidence>
<evidence type="ECO:0000256" key="5">
    <source>
        <dbReference type="ARBA" id="ARBA00022989"/>
    </source>
</evidence>
<dbReference type="PANTHER" id="PTHR34093:SF1">
    <property type="entry name" value="CHLORIDE CHANNEL CLIC-LIKE PROTEIN 1"/>
    <property type="match status" value="1"/>
</dbReference>
<dbReference type="WBParaSite" id="jg8483">
    <property type="protein sequence ID" value="jg8483"/>
    <property type="gene ID" value="jg8483"/>
</dbReference>
<name>A0A915ER74_9BILA</name>
<keyword evidence="6 7" id="KW-0472">Membrane</keyword>
<evidence type="ECO:0000256" key="7">
    <source>
        <dbReference type="SAM" id="Phobius"/>
    </source>
</evidence>
<sequence>MPLTGVTGSCHIFCKESVDQCAEETARLRETIDSLKVSKENSVDVLMKHVLREFLTKMNIDLTKGDEDIYKMAHVTLSTENLRLIKKYLASTKISDEFSLREDIRFALENFIVEADHRSESSLFSMLHSILPYVTMLNILILPVALMVVVRSIFSVRQLLLVVLVGSFFVSCYFTYARKYQEILAQRFERVERKLQDHCTPGTSK</sequence>
<accession>A0A915ER74</accession>
<dbReference type="PANTHER" id="PTHR34093">
    <property type="entry name" value="CHLORIDE CHANNEL CLIC-LIKE PROTEIN 1"/>
    <property type="match status" value="1"/>
</dbReference>
<evidence type="ECO:0000256" key="6">
    <source>
        <dbReference type="ARBA" id="ARBA00023136"/>
    </source>
</evidence>
<comment type="similarity">
    <text evidence="2">Belongs to the chloride channel MCLC family.</text>
</comment>